<feature type="transmembrane region" description="Helical" evidence="2">
    <location>
        <begin position="210"/>
        <end position="237"/>
    </location>
</feature>
<evidence type="ECO:0000313" key="4">
    <source>
        <dbReference type="Proteomes" id="UP001370490"/>
    </source>
</evidence>
<dbReference type="PANTHER" id="PTHR34379">
    <property type="entry name" value="OS07G0553800 PROTEIN"/>
    <property type="match status" value="1"/>
</dbReference>
<evidence type="ECO:0000256" key="1">
    <source>
        <dbReference type="SAM" id="MobiDB-lite"/>
    </source>
</evidence>
<proteinExistence type="predicted"/>
<keyword evidence="2" id="KW-0472">Membrane</keyword>
<dbReference type="PANTHER" id="PTHR34379:SF6">
    <property type="entry name" value="PROTEIN 3F"/>
    <property type="match status" value="1"/>
</dbReference>
<dbReference type="AlphaFoldDB" id="A0AAN8UR33"/>
<organism evidence="3 4">
    <name type="scientific">Dillenia turbinata</name>
    <dbReference type="NCBI Taxonomy" id="194707"/>
    <lineage>
        <taxon>Eukaryota</taxon>
        <taxon>Viridiplantae</taxon>
        <taxon>Streptophyta</taxon>
        <taxon>Embryophyta</taxon>
        <taxon>Tracheophyta</taxon>
        <taxon>Spermatophyta</taxon>
        <taxon>Magnoliopsida</taxon>
        <taxon>eudicotyledons</taxon>
        <taxon>Gunneridae</taxon>
        <taxon>Pentapetalae</taxon>
        <taxon>Dilleniales</taxon>
        <taxon>Dilleniaceae</taxon>
        <taxon>Dillenia</taxon>
    </lineage>
</organism>
<gene>
    <name evidence="3" type="ORF">RJ641_017391</name>
</gene>
<evidence type="ECO:0000256" key="2">
    <source>
        <dbReference type="SAM" id="Phobius"/>
    </source>
</evidence>
<comment type="caution">
    <text evidence="3">The sequence shown here is derived from an EMBL/GenBank/DDBJ whole genome shotgun (WGS) entry which is preliminary data.</text>
</comment>
<keyword evidence="2" id="KW-0812">Transmembrane</keyword>
<accession>A0AAN8UR33</accession>
<feature type="compositionally biased region" description="Basic and acidic residues" evidence="1">
    <location>
        <begin position="171"/>
        <end position="188"/>
    </location>
</feature>
<feature type="compositionally biased region" description="Low complexity" evidence="1">
    <location>
        <begin position="158"/>
        <end position="167"/>
    </location>
</feature>
<feature type="region of interest" description="Disordered" evidence="1">
    <location>
        <begin position="158"/>
        <end position="191"/>
    </location>
</feature>
<sequence length="287" mass="32182">MKSGSKNTNPNKLFLCFRPVVDIDSSDFGYISVSRNSEIQIQKLSSFSTATEIDPNQTINLGSEDSSLGPKSGSRKSLSKVFKAVLFEASLSKRFRSRSARFSSFRSDFSLSSRSSGSSGEFLEDYNKSSISKPHKSTDSSEIKPNIESKITKNKISLSSNSIPSNSQDDSATKIEKDRNENKEEVKTVSKPPNKTTVLTSWRVNTCLCLILLSLIVTVLMGTYPAILITMICLIVIPHRITGDFRRQDNVAVEKETRRRENDRKRVIMEGLIQRNHHNHKSIKLLT</sequence>
<feature type="compositionally biased region" description="Polar residues" evidence="1">
    <location>
        <begin position="56"/>
        <end position="66"/>
    </location>
</feature>
<dbReference type="InterPro" id="IPR040411">
    <property type="entry name" value="At5g23160-like"/>
</dbReference>
<keyword evidence="4" id="KW-1185">Reference proteome</keyword>
<protein>
    <submittedName>
        <fullName evidence="3">Uncharacterized protein</fullName>
    </submittedName>
</protein>
<feature type="region of interest" description="Disordered" evidence="1">
    <location>
        <begin position="56"/>
        <end position="75"/>
    </location>
</feature>
<reference evidence="3 4" key="1">
    <citation type="submission" date="2023-12" db="EMBL/GenBank/DDBJ databases">
        <title>A high-quality genome assembly for Dillenia turbinata (Dilleniales).</title>
        <authorList>
            <person name="Chanderbali A."/>
        </authorList>
    </citation>
    <scope>NUCLEOTIDE SEQUENCE [LARGE SCALE GENOMIC DNA]</scope>
    <source>
        <strain evidence="3">LSX21</strain>
        <tissue evidence="3">Leaf</tissue>
    </source>
</reference>
<keyword evidence="2" id="KW-1133">Transmembrane helix</keyword>
<evidence type="ECO:0000313" key="3">
    <source>
        <dbReference type="EMBL" id="KAK6918969.1"/>
    </source>
</evidence>
<name>A0AAN8UR33_9MAGN</name>
<dbReference type="Proteomes" id="UP001370490">
    <property type="component" value="Unassembled WGS sequence"/>
</dbReference>
<feature type="region of interest" description="Disordered" evidence="1">
    <location>
        <begin position="127"/>
        <end position="146"/>
    </location>
</feature>
<feature type="compositionally biased region" description="Basic and acidic residues" evidence="1">
    <location>
        <begin position="136"/>
        <end position="146"/>
    </location>
</feature>
<dbReference type="EMBL" id="JBAMMX010000022">
    <property type="protein sequence ID" value="KAK6918969.1"/>
    <property type="molecule type" value="Genomic_DNA"/>
</dbReference>